<comment type="caution">
    <text evidence="2">The sequence shown here is derived from an EMBL/GenBank/DDBJ whole genome shotgun (WGS) entry which is preliminary data.</text>
</comment>
<reference evidence="2 3" key="1">
    <citation type="submission" date="2014-06" db="EMBL/GenBank/DDBJ databases">
        <title>Functional and comparative genomic analyses of the Drosophila gut microbiota identify candidate symbiosis factors.</title>
        <authorList>
            <person name="Newell P.D."/>
            <person name="Chaston J.M."/>
            <person name="Douglas A.E."/>
        </authorList>
    </citation>
    <scope>NUCLEOTIDE SEQUENCE [LARGE SCALE GENOMIC DNA]</scope>
    <source>
        <strain evidence="2 3">DmCS_006</strain>
    </source>
</reference>
<feature type="compositionally biased region" description="Polar residues" evidence="1">
    <location>
        <begin position="95"/>
        <end position="109"/>
    </location>
</feature>
<dbReference type="PATRIC" id="fig|104102.7.peg.883"/>
<keyword evidence="3" id="KW-1185">Reference proteome</keyword>
<sequence length="167" mass="17351">MPSAPFCLTLWQQRYPPLFASVGAEGAQACFSLASLFLPNDDTSPVRNLTQRAELLGLITAHLAQLGLGSSTAPTLSCPASPLSQANGTPAAGWSQATASGGPQIVETPQSQPTLVGRITSARMGSIEVQADAGPVSGSQGWWMQTPYGAAYWAATAFLRTARYVPG</sequence>
<dbReference type="EMBL" id="JOKM01000021">
    <property type="protein sequence ID" value="KGB25208.1"/>
    <property type="molecule type" value="Genomic_DNA"/>
</dbReference>
<feature type="region of interest" description="Disordered" evidence="1">
    <location>
        <begin position="79"/>
        <end position="109"/>
    </location>
</feature>
<organism evidence="2 3">
    <name type="scientific">Acetobacter tropicalis</name>
    <dbReference type="NCBI Taxonomy" id="104102"/>
    <lineage>
        <taxon>Bacteria</taxon>
        <taxon>Pseudomonadati</taxon>
        <taxon>Pseudomonadota</taxon>
        <taxon>Alphaproteobacteria</taxon>
        <taxon>Acetobacterales</taxon>
        <taxon>Acetobacteraceae</taxon>
        <taxon>Acetobacter</taxon>
    </lineage>
</organism>
<dbReference type="AlphaFoldDB" id="A0A095B8W9"/>
<evidence type="ECO:0000256" key="1">
    <source>
        <dbReference type="SAM" id="MobiDB-lite"/>
    </source>
</evidence>
<dbReference type="GeneID" id="89477677"/>
<protein>
    <recommendedName>
        <fullName evidence="4">DUF4054 domain-containing protein</fullName>
    </recommendedName>
</protein>
<gene>
    <name evidence="2" type="ORF">AtDm6_0889</name>
</gene>
<name>A0A095B8W9_9PROT</name>
<dbReference type="STRING" id="104102.AtDm6_0889"/>
<dbReference type="InterPro" id="IPR025127">
    <property type="entry name" value="DUF4054"/>
</dbReference>
<accession>A0A095B8W9</accession>
<dbReference type="RefSeq" id="WP_035378388.1">
    <property type="nucleotide sequence ID" value="NZ_JACAOJ010000002.1"/>
</dbReference>
<evidence type="ECO:0008006" key="4">
    <source>
        <dbReference type="Google" id="ProtNLM"/>
    </source>
</evidence>
<evidence type="ECO:0000313" key="3">
    <source>
        <dbReference type="Proteomes" id="UP000029448"/>
    </source>
</evidence>
<dbReference type="Pfam" id="PF13262">
    <property type="entry name" value="DUF4054"/>
    <property type="match status" value="1"/>
</dbReference>
<proteinExistence type="predicted"/>
<evidence type="ECO:0000313" key="2">
    <source>
        <dbReference type="EMBL" id="KGB25208.1"/>
    </source>
</evidence>
<dbReference type="Proteomes" id="UP000029448">
    <property type="component" value="Unassembled WGS sequence"/>
</dbReference>